<dbReference type="PANTHER" id="PTHR32054">
    <property type="entry name" value="HEAVY CHAIN, PUTATIVE, EXPRESSED-RELATED-RELATED"/>
    <property type="match status" value="1"/>
</dbReference>
<dbReference type="Pfam" id="PF05701">
    <property type="entry name" value="WEMBL"/>
    <property type="match status" value="1"/>
</dbReference>
<keyword evidence="6" id="KW-1185">Reference proteome</keyword>
<evidence type="ECO:0000313" key="6">
    <source>
        <dbReference type="Proteomes" id="UP000298416"/>
    </source>
</evidence>
<evidence type="ECO:0000256" key="2">
    <source>
        <dbReference type="ARBA" id="ARBA00023054"/>
    </source>
</evidence>
<evidence type="ECO:0000256" key="3">
    <source>
        <dbReference type="SAM" id="Coils"/>
    </source>
</evidence>
<sequence length="601" mass="68685">MADHEADTRPGSVKAAVQRISEGNSKLNNFQTSFQEAFVKRRELHWAKRDTNLFAESRKNAELVTAEARSELFAAKKMAKDLKQRIDESNARAKSEMEDLEKLRMGKREEEEWNNANFECEKVMRELEMVKRELSKLKMDMASVMEERRRAEKEMNASLSKRETCLSSVESLTKEIEEVNEEHVLVELARIEAIKEYEEIETQTREQARIYASATAIELSQKKTQTIIDAKQLEARLMATMSEISVLESELKMKKGVENIQEVDSASLLESVLKELVATKKELEQVQEGSFQFMASMDVVRDELTHAMDQTTRLKKEEEETEMFIQSLNSKLLKAKTKLEETSAAEDKAKDIISNLKLTLEQLESEAETHEKEKSLSSEETAVVKAEIQKSEKEIDLSEERLQAALQDLKAVKSSEALALENLKSVIEKTVRNRGSASRPSSMITISKFEYEYLKGNAAGAKEIADKKVAAAQAWVEALKASEKEIQIKAELFRRETRELQVEEEREVHQTETEGSKKRDENEFEKWRQMMEPEKSLDVKAMNKSVKRTPTRRGMARRSASPVVHGTPRSTSFTVGRRRKVMPNLAKFFSGKPIESDVQPT</sequence>
<protein>
    <recommendedName>
        <fullName evidence="7">Protein PLASTID MOVEMENT IMPAIRED 2</fullName>
    </recommendedName>
</protein>
<evidence type="ECO:0008006" key="7">
    <source>
        <dbReference type="Google" id="ProtNLM"/>
    </source>
</evidence>
<dbReference type="GO" id="GO:0009904">
    <property type="term" value="P:chloroplast accumulation movement"/>
    <property type="evidence" value="ECO:0007669"/>
    <property type="project" value="TreeGrafter"/>
</dbReference>
<reference evidence="5" key="2">
    <citation type="submission" date="2020-08" db="EMBL/GenBank/DDBJ databases">
        <title>Plant Genome Project.</title>
        <authorList>
            <person name="Zhang R.-G."/>
        </authorList>
    </citation>
    <scope>NUCLEOTIDE SEQUENCE</scope>
    <source>
        <strain evidence="5">Huo1</strain>
        <tissue evidence="5">Leaf</tissue>
    </source>
</reference>
<accession>A0A8X8ZAC6</accession>
<name>A0A8X8ZAC6_SALSN</name>
<dbReference type="Proteomes" id="UP000298416">
    <property type="component" value="Unassembled WGS sequence"/>
</dbReference>
<proteinExistence type="inferred from homology"/>
<dbReference type="PANTHER" id="PTHR32054:SF2">
    <property type="entry name" value="PROTEIN PLASTID MOVEMENT IMPAIRED 2"/>
    <property type="match status" value="1"/>
</dbReference>
<evidence type="ECO:0000256" key="1">
    <source>
        <dbReference type="ARBA" id="ARBA00005485"/>
    </source>
</evidence>
<dbReference type="AlphaFoldDB" id="A0A8X8ZAC6"/>
<dbReference type="GO" id="GO:0009903">
    <property type="term" value="P:chloroplast avoidance movement"/>
    <property type="evidence" value="ECO:0007669"/>
    <property type="project" value="TreeGrafter"/>
</dbReference>
<comment type="caution">
    <text evidence="5">The sequence shown here is derived from an EMBL/GenBank/DDBJ whole genome shotgun (WGS) entry which is preliminary data.</text>
</comment>
<feature type="region of interest" description="Disordered" evidence="4">
    <location>
        <begin position="504"/>
        <end position="573"/>
    </location>
</feature>
<dbReference type="GO" id="GO:0005829">
    <property type="term" value="C:cytosol"/>
    <property type="evidence" value="ECO:0007669"/>
    <property type="project" value="TreeGrafter"/>
</dbReference>
<feature type="compositionally biased region" description="Basic and acidic residues" evidence="4">
    <location>
        <begin position="504"/>
        <end position="538"/>
    </location>
</feature>
<reference evidence="5" key="1">
    <citation type="submission" date="2018-01" db="EMBL/GenBank/DDBJ databases">
        <authorList>
            <person name="Mao J.F."/>
        </authorList>
    </citation>
    <scope>NUCLEOTIDE SEQUENCE</scope>
    <source>
        <strain evidence="5">Huo1</strain>
        <tissue evidence="5">Leaf</tissue>
    </source>
</reference>
<feature type="compositionally biased region" description="Basic residues" evidence="4">
    <location>
        <begin position="545"/>
        <end position="556"/>
    </location>
</feature>
<feature type="coiled-coil region" evidence="3">
    <location>
        <begin position="230"/>
        <end position="408"/>
    </location>
</feature>
<comment type="similarity">
    <text evidence="1">Belongs to the WEB family.</text>
</comment>
<dbReference type="InterPro" id="IPR008545">
    <property type="entry name" value="Web"/>
</dbReference>
<feature type="coiled-coil region" evidence="3">
    <location>
        <begin position="72"/>
        <end position="189"/>
    </location>
</feature>
<dbReference type="EMBL" id="PNBA02000016">
    <property type="protein sequence ID" value="KAG6397646.1"/>
    <property type="molecule type" value="Genomic_DNA"/>
</dbReference>
<keyword evidence="2 3" id="KW-0175">Coiled coil</keyword>
<gene>
    <name evidence="5" type="ORF">SASPL_143816</name>
</gene>
<evidence type="ECO:0000256" key="4">
    <source>
        <dbReference type="SAM" id="MobiDB-lite"/>
    </source>
</evidence>
<organism evidence="5">
    <name type="scientific">Salvia splendens</name>
    <name type="common">Scarlet sage</name>
    <dbReference type="NCBI Taxonomy" id="180675"/>
    <lineage>
        <taxon>Eukaryota</taxon>
        <taxon>Viridiplantae</taxon>
        <taxon>Streptophyta</taxon>
        <taxon>Embryophyta</taxon>
        <taxon>Tracheophyta</taxon>
        <taxon>Spermatophyta</taxon>
        <taxon>Magnoliopsida</taxon>
        <taxon>eudicotyledons</taxon>
        <taxon>Gunneridae</taxon>
        <taxon>Pentapetalae</taxon>
        <taxon>asterids</taxon>
        <taxon>lamiids</taxon>
        <taxon>Lamiales</taxon>
        <taxon>Lamiaceae</taxon>
        <taxon>Nepetoideae</taxon>
        <taxon>Mentheae</taxon>
        <taxon>Salviinae</taxon>
        <taxon>Salvia</taxon>
        <taxon>Salvia subgen. Calosphace</taxon>
        <taxon>core Calosphace</taxon>
    </lineage>
</organism>
<evidence type="ECO:0000313" key="5">
    <source>
        <dbReference type="EMBL" id="KAG6397646.1"/>
    </source>
</evidence>